<organism evidence="2 3">
    <name type="scientific">Pseudomonas paraeruginosa</name>
    <dbReference type="NCBI Taxonomy" id="2994495"/>
    <lineage>
        <taxon>Bacteria</taxon>
        <taxon>Pseudomonadati</taxon>
        <taxon>Pseudomonadota</taxon>
        <taxon>Gammaproteobacteria</taxon>
        <taxon>Pseudomonadales</taxon>
        <taxon>Pseudomonadaceae</taxon>
        <taxon>Pseudomonas</taxon>
    </lineage>
</organism>
<dbReference type="Pfam" id="PF14082">
    <property type="entry name" value="SduA_C"/>
    <property type="match status" value="1"/>
</dbReference>
<dbReference type="Proteomes" id="UP000238390">
    <property type="component" value="Chromosome"/>
</dbReference>
<evidence type="ECO:0000313" key="2">
    <source>
        <dbReference type="EMBL" id="AVK07783.1"/>
    </source>
</evidence>
<keyword evidence="3" id="KW-1185">Reference proteome</keyword>
<evidence type="ECO:0000313" key="3">
    <source>
        <dbReference type="Proteomes" id="UP000238390"/>
    </source>
</evidence>
<proteinExistence type="predicted"/>
<dbReference type="EMBL" id="CP027169">
    <property type="protein sequence ID" value="AVK07783.1"/>
    <property type="molecule type" value="Genomic_DNA"/>
</dbReference>
<dbReference type="RefSeq" id="WP_034030777.1">
    <property type="nucleotide sequence ID" value="NZ_CP027169.1"/>
</dbReference>
<accession>A0A2R3J0W9</accession>
<dbReference type="InterPro" id="IPR025359">
    <property type="entry name" value="SduA_C"/>
</dbReference>
<reference evidence="2 3" key="1">
    <citation type="submission" date="2018-02" db="EMBL/GenBank/DDBJ databases">
        <title>FDA/CDC Antimicrobial Resistant Isolate Bank Genome Sequencing.</title>
        <authorList>
            <person name="Benahmed F.H."/>
            <person name="Lutgring J.D."/>
            <person name="Yoo B."/>
            <person name="Machado M."/>
            <person name="Brown A."/>
            <person name="McAllister G."/>
            <person name="Perry A."/>
            <person name="Halpin A.L."/>
            <person name="Vavikolanu K."/>
            <person name="Ott S."/>
            <person name="Zhao X."/>
            <person name="Tallon L.J."/>
            <person name="Sadzewicz L."/>
            <person name="Aluvathingal J."/>
            <person name="Nadendla S."/>
            <person name="Voskania-kordi A."/>
            <person name="Simonyan V."/>
            <person name="Patel J."/>
            <person name="Shawar R.M."/>
        </authorList>
    </citation>
    <scope>NUCLEOTIDE SEQUENCE [LARGE SCALE GENOMIC DNA]</scope>
    <source>
        <strain evidence="2 3">AR_0356</strain>
    </source>
</reference>
<dbReference type="AlphaFoldDB" id="A0A2R3J0W9"/>
<feature type="domain" description="Shedu protein SduA C-terminal" evidence="1">
    <location>
        <begin position="297"/>
        <end position="458"/>
    </location>
</feature>
<protein>
    <recommendedName>
        <fullName evidence="1">Shedu protein SduA C-terminal domain-containing protein</fullName>
    </recommendedName>
</protein>
<gene>
    <name evidence="2" type="ORF">CSB93_5957</name>
</gene>
<evidence type="ECO:0000259" key="1">
    <source>
        <dbReference type="Pfam" id="PF14082"/>
    </source>
</evidence>
<sequence length="477" mass="53761">MAKGSGKAAAPLQTYSDEDVMKASFRLEIVNEPGAPSHNLYLRTYILEDAEKRVWHSTPESEWPLLASITPNQIIMRPIHVNPHAQRYLSPKNGRFTTVIYAGEIGDKLPADASAAETFIGMHLPWKLFDSPGYGLGLHKDIDPVWQGLSRVPNATVLVISDRPDQYARDGVVSISVDELDKLRRDFNRITIRGRQLVRQTKQGLVHDDVLNRIDPDRFQRTARVAPPLVEVRREGSRQTVTRERTERRANVRAVRKQLDELATEAPQELMMLHAEIERVTLAKMIEAFRMKLAGSSNESAWQKFFEVNKFVLSLAFARPVELAHTQFHAKGSTLPGSGAQIGDFLFKEHGQALAIVEIKTPKTILLRAKAYRGKEVFGPNSELSGAVPQVLFQQNELKQRWVHHRHDTPGMHLSGADAIKCVVVAGTLPTDPIQLRSFEVFRNACKDVDIVTFDELLAKLEFLKTHLTPEPEEDLF</sequence>
<name>A0A2R3J0W9_9PSED</name>